<feature type="domain" description="ABC transporter" evidence="11">
    <location>
        <begin position="256"/>
        <end position="501"/>
    </location>
</feature>
<keyword evidence="4" id="KW-1003">Cell membrane</keyword>
<name>A0A1G5WU49_9HYPH</name>
<dbReference type="Pfam" id="PF00005">
    <property type="entry name" value="ABC_tran"/>
    <property type="match status" value="2"/>
</dbReference>
<proteinExistence type="inferred from homology"/>
<dbReference type="GO" id="GO:0005886">
    <property type="term" value="C:plasma membrane"/>
    <property type="evidence" value="ECO:0007669"/>
    <property type="project" value="UniProtKB-SubCell"/>
</dbReference>
<keyword evidence="5" id="KW-0762">Sugar transport</keyword>
<organism evidence="12 13">
    <name type="scientific">Mesorhizobium qingshengii</name>
    <dbReference type="NCBI Taxonomy" id="1165689"/>
    <lineage>
        <taxon>Bacteria</taxon>
        <taxon>Pseudomonadati</taxon>
        <taxon>Pseudomonadota</taxon>
        <taxon>Alphaproteobacteria</taxon>
        <taxon>Hyphomicrobiales</taxon>
        <taxon>Phyllobacteriaceae</taxon>
        <taxon>Mesorhizobium</taxon>
    </lineage>
</organism>
<keyword evidence="3" id="KW-0813">Transport</keyword>
<dbReference type="FunFam" id="3.40.50.300:FF:000127">
    <property type="entry name" value="Ribose import ATP-binding protein RbsA"/>
    <property type="match status" value="1"/>
</dbReference>
<evidence type="ECO:0000256" key="2">
    <source>
        <dbReference type="ARBA" id="ARBA00005417"/>
    </source>
</evidence>
<evidence type="ECO:0000313" key="12">
    <source>
        <dbReference type="EMBL" id="SDA61691.1"/>
    </source>
</evidence>
<dbReference type="RefSeq" id="WP_091576796.1">
    <property type="nucleotide sequence ID" value="NZ_FMXM01000004.1"/>
</dbReference>
<evidence type="ECO:0000256" key="6">
    <source>
        <dbReference type="ARBA" id="ARBA00022737"/>
    </source>
</evidence>
<dbReference type="Gene3D" id="3.40.50.300">
    <property type="entry name" value="P-loop containing nucleotide triphosphate hydrolases"/>
    <property type="match status" value="2"/>
</dbReference>
<evidence type="ECO:0000256" key="9">
    <source>
        <dbReference type="ARBA" id="ARBA00022967"/>
    </source>
</evidence>
<evidence type="ECO:0000256" key="10">
    <source>
        <dbReference type="ARBA" id="ARBA00023136"/>
    </source>
</evidence>
<protein>
    <submittedName>
        <fullName evidence="12">Ribose transport system ATP-binding protein</fullName>
    </submittedName>
</protein>
<dbReference type="InterPro" id="IPR027417">
    <property type="entry name" value="P-loop_NTPase"/>
</dbReference>
<dbReference type="EMBL" id="FMXM01000004">
    <property type="protein sequence ID" value="SDA61691.1"/>
    <property type="molecule type" value="Genomic_DNA"/>
</dbReference>
<dbReference type="SUPFAM" id="SSF52540">
    <property type="entry name" value="P-loop containing nucleoside triphosphate hydrolases"/>
    <property type="match status" value="2"/>
</dbReference>
<comment type="similarity">
    <text evidence="2">Belongs to the ABC transporter superfamily.</text>
</comment>
<dbReference type="GO" id="GO:0005524">
    <property type="term" value="F:ATP binding"/>
    <property type="evidence" value="ECO:0007669"/>
    <property type="project" value="UniProtKB-KW"/>
</dbReference>
<accession>A0A1G5WU49</accession>
<keyword evidence="7" id="KW-0547">Nucleotide-binding</keyword>
<dbReference type="PANTHER" id="PTHR43790:SF9">
    <property type="entry name" value="GALACTOFURANOSE TRANSPORTER ATP-BINDING PROTEIN YTFR"/>
    <property type="match status" value="1"/>
</dbReference>
<evidence type="ECO:0000256" key="3">
    <source>
        <dbReference type="ARBA" id="ARBA00022448"/>
    </source>
</evidence>
<dbReference type="CDD" id="cd03215">
    <property type="entry name" value="ABC_Carb_Monos_II"/>
    <property type="match status" value="1"/>
</dbReference>
<feature type="domain" description="ABC transporter" evidence="11">
    <location>
        <begin position="9"/>
        <end position="244"/>
    </location>
</feature>
<keyword evidence="6" id="KW-0677">Repeat</keyword>
<dbReference type="PROSITE" id="PS50893">
    <property type="entry name" value="ABC_TRANSPORTER_2"/>
    <property type="match status" value="2"/>
</dbReference>
<dbReference type="OrthoDB" id="9805029at2"/>
<dbReference type="PROSITE" id="PS00211">
    <property type="entry name" value="ABC_TRANSPORTER_1"/>
    <property type="match status" value="1"/>
</dbReference>
<evidence type="ECO:0000259" key="11">
    <source>
        <dbReference type="PROSITE" id="PS50893"/>
    </source>
</evidence>
<evidence type="ECO:0000313" key="13">
    <source>
        <dbReference type="Proteomes" id="UP000198588"/>
    </source>
</evidence>
<dbReference type="SMART" id="SM00382">
    <property type="entry name" value="AAA"/>
    <property type="match status" value="2"/>
</dbReference>
<evidence type="ECO:0000256" key="8">
    <source>
        <dbReference type="ARBA" id="ARBA00022840"/>
    </source>
</evidence>
<dbReference type="InterPro" id="IPR017871">
    <property type="entry name" value="ABC_transporter-like_CS"/>
</dbReference>
<dbReference type="InterPro" id="IPR003439">
    <property type="entry name" value="ABC_transporter-like_ATP-bd"/>
</dbReference>
<keyword evidence="8 12" id="KW-0067">ATP-binding</keyword>
<evidence type="ECO:0000256" key="4">
    <source>
        <dbReference type="ARBA" id="ARBA00022475"/>
    </source>
</evidence>
<dbReference type="InterPro" id="IPR050107">
    <property type="entry name" value="ABC_carbohydrate_import_ATPase"/>
</dbReference>
<sequence>MDNANTPLVEMTRISKEFPGVKALDGVDFKLERGEVHVLFGENGAGKSTLISILSGLYRPTSGSLRIDGEEVDLRSVHDAARHGIGTVFQEFSLIPTLRVFENVYLGRELKRGPLTDRRAMAEGARALFHDLGFEIDIRRRVSTLSRAEQQMVEIAKVFLGKARVLILDEPTASLTEKETRKLFAFIAKAKADGVGIIYISHRIQEFREIADNISVLRDGRLIGTVSARDTSEKTLVELMTGRAIDQIYPEIGRQPDGRTLMTLRGMHGAGFHGVDIDVRAGEVLGVAGLVGSGKSRIWRSVLGLQPIRSGTVTLKGRDVTHAATRHMLSGGVYYLPPDRKGEGLQLAATARENIKLNLLGRAEIVGRLGIVAPRRARALADKIGERVGIASAHMGRIVSKLSGGNQQKVLFGKGFGEERDIYIFDEPTVGVDMGTRAALYRLIKEIAEAGKAVVVISSDLPEVMNLAHRLLVFSKGRVSAELTGTEIAEENVLKYFFAETGIQP</sequence>
<dbReference type="GO" id="GO:0016887">
    <property type="term" value="F:ATP hydrolysis activity"/>
    <property type="evidence" value="ECO:0007669"/>
    <property type="project" value="InterPro"/>
</dbReference>
<dbReference type="STRING" id="1165689.SAMN02927914_01743"/>
<dbReference type="PANTHER" id="PTHR43790">
    <property type="entry name" value="CARBOHYDRATE TRANSPORT ATP-BINDING PROTEIN MG119-RELATED"/>
    <property type="match status" value="1"/>
</dbReference>
<keyword evidence="10" id="KW-0472">Membrane</keyword>
<dbReference type="Proteomes" id="UP000198588">
    <property type="component" value="Unassembled WGS sequence"/>
</dbReference>
<gene>
    <name evidence="12" type="ORF">SAMN02927914_01743</name>
</gene>
<keyword evidence="9" id="KW-1278">Translocase</keyword>
<evidence type="ECO:0000256" key="7">
    <source>
        <dbReference type="ARBA" id="ARBA00022741"/>
    </source>
</evidence>
<dbReference type="InterPro" id="IPR003593">
    <property type="entry name" value="AAA+_ATPase"/>
</dbReference>
<evidence type="ECO:0000256" key="1">
    <source>
        <dbReference type="ARBA" id="ARBA00004202"/>
    </source>
</evidence>
<evidence type="ECO:0000256" key="5">
    <source>
        <dbReference type="ARBA" id="ARBA00022597"/>
    </source>
</evidence>
<comment type="subcellular location">
    <subcellularLocation>
        <location evidence="1">Cell membrane</location>
        <topology evidence="1">Peripheral membrane protein</topology>
    </subcellularLocation>
</comment>
<reference evidence="12 13" key="1">
    <citation type="submission" date="2016-10" db="EMBL/GenBank/DDBJ databases">
        <authorList>
            <person name="de Groot N.N."/>
        </authorList>
    </citation>
    <scope>NUCLEOTIDE SEQUENCE [LARGE SCALE GENOMIC DNA]</scope>
    <source>
        <strain evidence="12 13">CGMCC 1.12097</strain>
    </source>
</reference>
<dbReference type="AlphaFoldDB" id="A0A1G5WU49"/>
<dbReference type="CDD" id="cd03216">
    <property type="entry name" value="ABC_Carb_Monos_I"/>
    <property type="match status" value="1"/>
</dbReference>